<keyword evidence="3" id="KW-1185">Reference proteome</keyword>
<evidence type="ECO:0000313" key="2">
    <source>
        <dbReference type="EMBL" id="KEQ61963.1"/>
    </source>
</evidence>
<reference evidence="2 3" key="1">
    <citation type="journal article" date="2014" name="BMC Genomics">
        <title>Genome sequencing of four Aureobasidium pullulans varieties: biotechnological potential, stress tolerance, and description of new species.</title>
        <authorList>
            <person name="Gostin Ar C."/>
            <person name="Ohm R.A."/>
            <person name="Kogej T."/>
            <person name="Sonjak S."/>
            <person name="Turk M."/>
            <person name="Zajc J."/>
            <person name="Zalar P."/>
            <person name="Grube M."/>
            <person name="Sun H."/>
            <person name="Han J."/>
            <person name="Sharma A."/>
            <person name="Chiniquy J."/>
            <person name="Ngan C.Y."/>
            <person name="Lipzen A."/>
            <person name="Barry K."/>
            <person name="Grigoriev I.V."/>
            <person name="Gunde-Cimerman N."/>
        </authorList>
    </citation>
    <scope>NUCLEOTIDE SEQUENCE [LARGE SCALE GENOMIC DNA]</scope>
    <source>
        <strain evidence="2 3">CBS 110374</strain>
    </source>
</reference>
<accession>A0A074VN48</accession>
<dbReference type="Proteomes" id="UP000030672">
    <property type="component" value="Unassembled WGS sequence"/>
</dbReference>
<dbReference type="EMBL" id="KL584836">
    <property type="protein sequence ID" value="KEQ61963.1"/>
    <property type="molecule type" value="Genomic_DNA"/>
</dbReference>
<sequence>MPPFKIITDTHDHGEKPMRFGHKAPTFDFWLEIYLQDDMPDYAVQELRSCIRHHLRSRTLTLPACDIYYSPPGSLPTKVLCQKGGTQLGWHLSPSKLATLIRSPITLAVCLEFPHLFKDPASLEEYQREWTANAYNCFTTVPHHFRRDILARLVNICAEEMKKDKTLREGATDPNSYTKTPASDSNTNDTSENKRPRIDMPQIDPGKSLKRRHSNLE</sequence>
<gene>
    <name evidence="2" type="ORF">M437DRAFT_76117</name>
</gene>
<dbReference type="RefSeq" id="XP_040878986.1">
    <property type="nucleotide sequence ID" value="XM_041026561.1"/>
</dbReference>
<feature type="compositionally biased region" description="Basic residues" evidence="1">
    <location>
        <begin position="208"/>
        <end position="217"/>
    </location>
</feature>
<protein>
    <submittedName>
        <fullName evidence="2">Uncharacterized protein</fullName>
    </submittedName>
</protein>
<dbReference type="GeneID" id="63919934"/>
<feature type="compositionally biased region" description="Polar residues" evidence="1">
    <location>
        <begin position="173"/>
        <end position="190"/>
    </location>
</feature>
<proteinExistence type="predicted"/>
<name>A0A074VN48_AURM1</name>
<evidence type="ECO:0000313" key="3">
    <source>
        <dbReference type="Proteomes" id="UP000030672"/>
    </source>
</evidence>
<feature type="region of interest" description="Disordered" evidence="1">
    <location>
        <begin position="165"/>
        <end position="217"/>
    </location>
</feature>
<evidence type="ECO:0000256" key="1">
    <source>
        <dbReference type="SAM" id="MobiDB-lite"/>
    </source>
</evidence>
<organism evidence="2 3">
    <name type="scientific">Aureobasidium melanogenum (strain CBS 110374)</name>
    <name type="common">Aureobasidium pullulans var. melanogenum</name>
    <dbReference type="NCBI Taxonomy" id="1043003"/>
    <lineage>
        <taxon>Eukaryota</taxon>
        <taxon>Fungi</taxon>
        <taxon>Dikarya</taxon>
        <taxon>Ascomycota</taxon>
        <taxon>Pezizomycotina</taxon>
        <taxon>Dothideomycetes</taxon>
        <taxon>Dothideomycetidae</taxon>
        <taxon>Dothideales</taxon>
        <taxon>Saccotheciaceae</taxon>
        <taxon>Aureobasidium</taxon>
    </lineage>
</organism>
<dbReference type="HOGENOM" id="CLU_1272052_0_0_1"/>
<dbReference type="AlphaFoldDB" id="A0A074VN48"/>